<name>A0ACB9KS89_BAUVA</name>
<accession>A0ACB9KS89</accession>
<dbReference type="EMBL" id="CM039438">
    <property type="protein sequence ID" value="KAI4299960.1"/>
    <property type="molecule type" value="Genomic_DNA"/>
</dbReference>
<keyword evidence="2" id="KW-1185">Reference proteome</keyword>
<proteinExistence type="predicted"/>
<sequence length="119" mass="13378">MNGFVSTASLIVLAYIGKASAGGNIIMDNKLDLFFLFLNNVRNRNLFIYLCITGSDSRKNFSTQLDSAKSRLNEILCLKFKLHAENDKIKLAIEAVKYGANDYKVGYYYAEICKSMSII</sequence>
<reference evidence="1 2" key="1">
    <citation type="journal article" date="2022" name="DNA Res.">
        <title>Chromosomal-level genome assembly of the orchid tree Bauhinia variegata (Leguminosae; Cercidoideae) supports the allotetraploid origin hypothesis of Bauhinia.</title>
        <authorList>
            <person name="Zhong Y."/>
            <person name="Chen Y."/>
            <person name="Zheng D."/>
            <person name="Pang J."/>
            <person name="Liu Y."/>
            <person name="Luo S."/>
            <person name="Meng S."/>
            <person name="Qian L."/>
            <person name="Wei D."/>
            <person name="Dai S."/>
            <person name="Zhou R."/>
        </authorList>
    </citation>
    <scope>NUCLEOTIDE SEQUENCE [LARGE SCALE GENOMIC DNA]</scope>
    <source>
        <strain evidence="1">BV-YZ2020</strain>
    </source>
</reference>
<evidence type="ECO:0000313" key="2">
    <source>
        <dbReference type="Proteomes" id="UP000828941"/>
    </source>
</evidence>
<gene>
    <name evidence="1" type="ORF">L6164_033381</name>
</gene>
<evidence type="ECO:0000313" key="1">
    <source>
        <dbReference type="EMBL" id="KAI4299960.1"/>
    </source>
</evidence>
<comment type="caution">
    <text evidence="1">The sequence shown here is derived from an EMBL/GenBank/DDBJ whole genome shotgun (WGS) entry which is preliminary data.</text>
</comment>
<organism evidence="1 2">
    <name type="scientific">Bauhinia variegata</name>
    <name type="common">Purple orchid tree</name>
    <name type="synonym">Phanera variegata</name>
    <dbReference type="NCBI Taxonomy" id="167791"/>
    <lineage>
        <taxon>Eukaryota</taxon>
        <taxon>Viridiplantae</taxon>
        <taxon>Streptophyta</taxon>
        <taxon>Embryophyta</taxon>
        <taxon>Tracheophyta</taxon>
        <taxon>Spermatophyta</taxon>
        <taxon>Magnoliopsida</taxon>
        <taxon>eudicotyledons</taxon>
        <taxon>Gunneridae</taxon>
        <taxon>Pentapetalae</taxon>
        <taxon>rosids</taxon>
        <taxon>fabids</taxon>
        <taxon>Fabales</taxon>
        <taxon>Fabaceae</taxon>
        <taxon>Cercidoideae</taxon>
        <taxon>Cercideae</taxon>
        <taxon>Bauhiniinae</taxon>
        <taxon>Bauhinia</taxon>
    </lineage>
</organism>
<dbReference type="Proteomes" id="UP000828941">
    <property type="component" value="Chromosome 13"/>
</dbReference>
<protein>
    <submittedName>
        <fullName evidence="1">Uncharacterized protein</fullName>
    </submittedName>
</protein>